<dbReference type="InterPro" id="IPR050928">
    <property type="entry name" value="ATP-dep_Zn_Metalloprotease"/>
</dbReference>
<dbReference type="PROSITE" id="PS00674">
    <property type="entry name" value="AAA"/>
    <property type="match status" value="1"/>
</dbReference>
<evidence type="ECO:0000256" key="8">
    <source>
        <dbReference type="ARBA" id="ARBA00022741"/>
    </source>
</evidence>
<protein>
    <recommendedName>
        <fullName evidence="17">AAA+ ATPase domain-containing protein</fullName>
    </recommendedName>
</protein>
<evidence type="ECO:0000256" key="3">
    <source>
        <dbReference type="ARBA" id="ARBA00010044"/>
    </source>
</evidence>
<feature type="compositionally biased region" description="Low complexity" evidence="16">
    <location>
        <begin position="105"/>
        <end position="131"/>
    </location>
</feature>
<reference evidence="18" key="1">
    <citation type="submission" date="2021-01" db="EMBL/GenBank/DDBJ databases">
        <authorList>
            <person name="Corre E."/>
            <person name="Pelletier E."/>
            <person name="Niang G."/>
            <person name="Scheremetjew M."/>
            <person name="Finn R."/>
            <person name="Kale V."/>
            <person name="Holt S."/>
            <person name="Cochrane G."/>
            <person name="Meng A."/>
            <person name="Brown T."/>
            <person name="Cohen L."/>
        </authorList>
    </citation>
    <scope>NUCLEOTIDE SEQUENCE</scope>
    <source>
        <strain evidence="18">CCMP1756</strain>
    </source>
</reference>
<evidence type="ECO:0000256" key="1">
    <source>
        <dbReference type="ARBA" id="ARBA00001947"/>
    </source>
</evidence>
<dbReference type="Gene3D" id="1.20.58.760">
    <property type="entry name" value="Peptidase M41"/>
    <property type="match status" value="1"/>
</dbReference>
<feature type="compositionally biased region" description="Gly residues" evidence="16">
    <location>
        <begin position="132"/>
        <end position="143"/>
    </location>
</feature>
<keyword evidence="12" id="KW-1133">Transmembrane helix</keyword>
<dbReference type="NCBIfam" id="TIGR01241">
    <property type="entry name" value="FtsH_fam"/>
    <property type="match status" value="1"/>
</dbReference>
<keyword evidence="8" id="KW-0547">Nucleotide-binding</keyword>
<dbReference type="GO" id="GO:0034982">
    <property type="term" value="P:mitochondrial protein processing"/>
    <property type="evidence" value="ECO:0007669"/>
    <property type="project" value="TreeGrafter"/>
</dbReference>
<dbReference type="EMBL" id="CAKKNE010000003">
    <property type="protein sequence ID" value="CAH0370495.1"/>
    <property type="molecule type" value="Genomic_DNA"/>
</dbReference>
<dbReference type="InterPro" id="IPR003593">
    <property type="entry name" value="AAA+_ATPase"/>
</dbReference>
<accession>A0A7S3ZZ29</accession>
<evidence type="ECO:0000256" key="9">
    <source>
        <dbReference type="ARBA" id="ARBA00022801"/>
    </source>
</evidence>
<evidence type="ECO:0000313" key="19">
    <source>
        <dbReference type="EMBL" id="CAH0370495.1"/>
    </source>
</evidence>
<dbReference type="Pfam" id="PF00004">
    <property type="entry name" value="AAA"/>
    <property type="match status" value="1"/>
</dbReference>
<keyword evidence="20" id="KW-1185">Reference proteome</keyword>
<dbReference type="Proteomes" id="UP000789595">
    <property type="component" value="Unassembled WGS sequence"/>
</dbReference>
<dbReference type="FunFam" id="3.40.50.300:FF:000001">
    <property type="entry name" value="ATP-dependent zinc metalloprotease FtsH"/>
    <property type="match status" value="1"/>
</dbReference>
<evidence type="ECO:0000256" key="6">
    <source>
        <dbReference type="ARBA" id="ARBA00022692"/>
    </source>
</evidence>
<evidence type="ECO:0000256" key="5">
    <source>
        <dbReference type="ARBA" id="ARBA00022670"/>
    </source>
</evidence>
<dbReference type="InterPro" id="IPR005936">
    <property type="entry name" value="FtsH"/>
</dbReference>
<dbReference type="GO" id="GO:0016887">
    <property type="term" value="F:ATP hydrolysis activity"/>
    <property type="evidence" value="ECO:0007669"/>
    <property type="project" value="InterPro"/>
</dbReference>
<dbReference type="HAMAP" id="MF_01458">
    <property type="entry name" value="FtsH"/>
    <property type="match status" value="1"/>
</dbReference>
<evidence type="ECO:0000256" key="16">
    <source>
        <dbReference type="SAM" id="MobiDB-lite"/>
    </source>
</evidence>
<dbReference type="GO" id="GO:0004176">
    <property type="term" value="F:ATP-dependent peptidase activity"/>
    <property type="evidence" value="ECO:0007669"/>
    <property type="project" value="InterPro"/>
</dbReference>
<dbReference type="Gene3D" id="3.40.1690.20">
    <property type="match status" value="1"/>
</dbReference>
<evidence type="ECO:0000256" key="7">
    <source>
        <dbReference type="ARBA" id="ARBA00022723"/>
    </source>
</evidence>
<name>A0A7S3ZZ29_9STRA</name>
<dbReference type="InterPro" id="IPR041569">
    <property type="entry name" value="AAA_lid_3"/>
</dbReference>
<evidence type="ECO:0000256" key="4">
    <source>
        <dbReference type="ARBA" id="ARBA00010550"/>
    </source>
</evidence>
<sequence length="842" mass="90593">MLQLGTAKSAYRAALEGTTATELCACFIKLPKATRPRPTTGSGAEFTALSVPPCQLEAHSAMLAARRLAARVAPARQTQAIQRRRFFLFGSGNNAPKGFGHFYPKGKTTTKGTGSKKTSGGAKASSTKKSSSGGGGDPGGGLPPDGIPRIVSALAAIGLGVVWLSSRENQGTEINWQEFATVLLESGEVDRIIVTNSKVAEVLLRPNASVSLSKREEKTDELRDPYAWDSQQQPPQEQPKTRYPRIGSSGPQQAPSYHFAIGSVEIFERKLEAAQRQLGIEPRDFVPVQYVSETNWAAEGAKFLPTLLIIGAWLYVMRSVGGGGGSGGGGGMSNIFRIGQSKAKKIKKEDVNVTYADVAGCDEAKKEVMEFVEFLKEPDRFTKLGAKIPKGALLCGPPGTGKTLLAKATAGEANVPFYSISGSEFVEMFVGVGPSRVRDLFKEARQNQPCMIFIDEIDAVGRQRGRGGFAGGNDERENTLNQLLVEMDGFTESGGDNKVVVLAGTNRADVLDKALTRPGRFDRQITVGVPDIKGRKEIFLVHLKGLNLDGPGEEFAGRLAGLTPGFAGAEIQNVCNEAAIVAARRAADAISYKDFEVAADRVLAGLESNKIMTPEEKRIVAFHEAGHAVSGWFLEHADPLLKVTIVPRGSGALGFAQYLPKEVALRNRAQIVDVICMALGGRAAEQLTFGSVTNGASDDLRRVTQMAYGMIRDYGMSDNERIGQLAFPKSDEPFEQRPYSEATAQAMDEEAKKIVDDAYARVLSLLGEKQAQLQALAELLVEKETINHDDIVECLGKRPFETNKQYEEFITARAETAVAPEDAAEEAPEGEKVDKVPPLSPA</sequence>
<comment type="subcellular location">
    <subcellularLocation>
        <location evidence="2">Mitochondrion membrane</location>
        <topology evidence="2">Multi-pass membrane protein</topology>
    </subcellularLocation>
</comment>
<dbReference type="GO" id="GO:0046872">
    <property type="term" value="F:metal ion binding"/>
    <property type="evidence" value="ECO:0007669"/>
    <property type="project" value="UniProtKB-KW"/>
</dbReference>
<keyword evidence="11" id="KW-0067">ATP-binding</keyword>
<dbReference type="InterPro" id="IPR037219">
    <property type="entry name" value="Peptidase_M41-like"/>
</dbReference>
<dbReference type="InterPro" id="IPR027417">
    <property type="entry name" value="P-loop_NTPase"/>
</dbReference>
<feature type="region of interest" description="Disordered" evidence="16">
    <location>
        <begin position="817"/>
        <end position="842"/>
    </location>
</feature>
<dbReference type="FunFam" id="1.20.58.760:FF:000003">
    <property type="entry name" value="AFG3-like AAA ATPase 2"/>
    <property type="match status" value="1"/>
</dbReference>
<keyword evidence="7" id="KW-0479">Metal-binding</keyword>
<keyword evidence="9" id="KW-0378">Hydrolase</keyword>
<feature type="compositionally biased region" description="Basic and acidic residues" evidence="16">
    <location>
        <begin position="213"/>
        <end position="226"/>
    </location>
</feature>
<dbReference type="GO" id="GO:0005524">
    <property type="term" value="F:ATP binding"/>
    <property type="evidence" value="ECO:0007669"/>
    <property type="project" value="UniProtKB-KW"/>
</dbReference>
<dbReference type="Pfam" id="PF01434">
    <property type="entry name" value="Peptidase_M41"/>
    <property type="match status" value="1"/>
</dbReference>
<proteinExistence type="inferred from homology"/>
<comment type="cofactor">
    <cofactor evidence="1">
        <name>Zn(2+)</name>
        <dbReference type="ChEBI" id="CHEBI:29105"/>
    </cofactor>
</comment>
<evidence type="ECO:0000256" key="15">
    <source>
        <dbReference type="ARBA" id="ARBA00023136"/>
    </source>
</evidence>
<dbReference type="Gene3D" id="3.40.50.300">
    <property type="entry name" value="P-loop containing nucleotide triphosphate hydrolases"/>
    <property type="match status" value="1"/>
</dbReference>
<keyword evidence="13" id="KW-0482">Metalloprotease</keyword>
<evidence type="ECO:0000313" key="18">
    <source>
        <dbReference type="EMBL" id="CAE0698076.1"/>
    </source>
</evidence>
<evidence type="ECO:0000256" key="12">
    <source>
        <dbReference type="ARBA" id="ARBA00022989"/>
    </source>
</evidence>
<evidence type="ECO:0000313" key="20">
    <source>
        <dbReference type="Proteomes" id="UP000789595"/>
    </source>
</evidence>
<dbReference type="InterPro" id="IPR003960">
    <property type="entry name" value="ATPase_AAA_CS"/>
</dbReference>
<comment type="similarity">
    <text evidence="4">In the N-terminal section; belongs to the AAA ATPase family.</text>
</comment>
<evidence type="ECO:0000256" key="13">
    <source>
        <dbReference type="ARBA" id="ARBA00023049"/>
    </source>
</evidence>
<organism evidence="18">
    <name type="scientific">Pelagomonas calceolata</name>
    <dbReference type="NCBI Taxonomy" id="35677"/>
    <lineage>
        <taxon>Eukaryota</taxon>
        <taxon>Sar</taxon>
        <taxon>Stramenopiles</taxon>
        <taxon>Ochrophyta</taxon>
        <taxon>Pelagophyceae</taxon>
        <taxon>Pelagomonadales</taxon>
        <taxon>Pelagomonadaceae</taxon>
        <taxon>Pelagomonas</taxon>
    </lineage>
</organism>
<evidence type="ECO:0000259" key="17">
    <source>
        <dbReference type="SMART" id="SM00382"/>
    </source>
</evidence>
<dbReference type="EMBL" id="HBIW01015674">
    <property type="protein sequence ID" value="CAE0698076.1"/>
    <property type="molecule type" value="Transcribed_RNA"/>
</dbReference>
<reference evidence="19" key="2">
    <citation type="submission" date="2021-11" db="EMBL/GenBank/DDBJ databases">
        <authorList>
            <consortium name="Genoscope - CEA"/>
            <person name="William W."/>
        </authorList>
    </citation>
    <scope>NUCLEOTIDE SEQUENCE</scope>
</reference>
<gene>
    <name evidence="18" type="ORF">PCAL00307_LOCUS13512</name>
    <name evidence="19" type="ORF">PECAL_3P03890</name>
</gene>
<keyword evidence="6" id="KW-0812">Transmembrane</keyword>
<dbReference type="SUPFAM" id="SSF140990">
    <property type="entry name" value="FtsH protease domain-like"/>
    <property type="match status" value="1"/>
</dbReference>
<evidence type="ECO:0000256" key="11">
    <source>
        <dbReference type="ARBA" id="ARBA00022840"/>
    </source>
</evidence>
<dbReference type="Pfam" id="PF17862">
    <property type="entry name" value="AAA_lid_3"/>
    <property type="match status" value="1"/>
</dbReference>
<evidence type="ECO:0000256" key="14">
    <source>
        <dbReference type="ARBA" id="ARBA00023128"/>
    </source>
</evidence>
<dbReference type="CDD" id="cd19501">
    <property type="entry name" value="RecA-like_FtsH"/>
    <property type="match status" value="1"/>
</dbReference>
<keyword evidence="15" id="KW-0472">Membrane</keyword>
<dbReference type="GO" id="GO:0005745">
    <property type="term" value="C:m-AAA complex"/>
    <property type="evidence" value="ECO:0007669"/>
    <property type="project" value="TreeGrafter"/>
</dbReference>
<dbReference type="InterPro" id="IPR000642">
    <property type="entry name" value="Peptidase_M41"/>
</dbReference>
<dbReference type="Gene3D" id="1.10.8.60">
    <property type="match status" value="1"/>
</dbReference>
<dbReference type="AlphaFoldDB" id="A0A7S3ZZ29"/>
<feature type="region of interest" description="Disordered" evidence="16">
    <location>
        <begin position="99"/>
        <end position="145"/>
    </location>
</feature>
<dbReference type="SUPFAM" id="SSF52540">
    <property type="entry name" value="P-loop containing nucleoside triphosphate hydrolases"/>
    <property type="match status" value="1"/>
</dbReference>
<dbReference type="InterPro" id="IPR003959">
    <property type="entry name" value="ATPase_AAA_core"/>
</dbReference>
<keyword evidence="14" id="KW-0496">Mitochondrion</keyword>
<dbReference type="GO" id="GO:0004222">
    <property type="term" value="F:metalloendopeptidase activity"/>
    <property type="evidence" value="ECO:0007669"/>
    <property type="project" value="InterPro"/>
</dbReference>
<dbReference type="PANTHER" id="PTHR43655">
    <property type="entry name" value="ATP-DEPENDENT PROTEASE"/>
    <property type="match status" value="1"/>
</dbReference>
<keyword evidence="10" id="KW-0862">Zinc</keyword>
<comment type="similarity">
    <text evidence="3">In the C-terminal section; belongs to the peptidase M41 family.</text>
</comment>
<keyword evidence="5" id="KW-0645">Protease</keyword>
<dbReference type="PANTHER" id="PTHR43655:SF2">
    <property type="entry name" value="AFG3 LIKE MATRIX AAA PEPTIDASE SUBUNIT 2, ISOFORM A"/>
    <property type="match status" value="1"/>
</dbReference>
<dbReference type="FunFam" id="1.10.8.60:FF:000019">
    <property type="entry name" value="AFG3-like AAA ATPase 2"/>
    <property type="match status" value="1"/>
</dbReference>
<dbReference type="SMART" id="SM00382">
    <property type="entry name" value="AAA"/>
    <property type="match status" value="1"/>
</dbReference>
<evidence type="ECO:0000256" key="10">
    <source>
        <dbReference type="ARBA" id="ARBA00022833"/>
    </source>
</evidence>
<evidence type="ECO:0000256" key="2">
    <source>
        <dbReference type="ARBA" id="ARBA00004225"/>
    </source>
</evidence>
<feature type="domain" description="AAA+ ATPase" evidence="17">
    <location>
        <begin position="388"/>
        <end position="531"/>
    </location>
</feature>
<feature type="region of interest" description="Disordered" evidence="16">
    <location>
        <begin position="211"/>
        <end position="255"/>
    </location>
</feature>
<dbReference type="OrthoDB" id="1413014at2759"/>